<keyword evidence="3" id="KW-1185">Reference proteome</keyword>
<protein>
    <recommendedName>
        <fullName evidence="4">Integrase, catalytic region, zinc finger, CCHC-type, peptidase aspartic, catalytic</fullName>
    </recommendedName>
</protein>
<comment type="caution">
    <text evidence="2">The sequence shown here is derived from an EMBL/GenBank/DDBJ whole genome shotgun (WGS) entry which is preliminary data.</text>
</comment>
<organism evidence="2 3">
    <name type="scientific">Tanacetum coccineum</name>
    <dbReference type="NCBI Taxonomy" id="301880"/>
    <lineage>
        <taxon>Eukaryota</taxon>
        <taxon>Viridiplantae</taxon>
        <taxon>Streptophyta</taxon>
        <taxon>Embryophyta</taxon>
        <taxon>Tracheophyta</taxon>
        <taxon>Spermatophyta</taxon>
        <taxon>Magnoliopsida</taxon>
        <taxon>eudicotyledons</taxon>
        <taxon>Gunneridae</taxon>
        <taxon>Pentapetalae</taxon>
        <taxon>asterids</taxon>
        <taxon>campanulids</taxon>
        <taxon>Asterales</taxon>
        <taxon>Asteraceae</taxon>
        <taxon>Asteroideae</taxon>
        <taxon>Anthemideae</taxon>
        <taxon>Anthemidinae</taxon>
        <taxon>Tanacetum</taxon>
    </lineage>
</organism>
<evidence type="ECO:0008006" key="4">
    <source>
        <dbReference type="Google" id="ProtNLM"/>
    </source>
</evidence>
<accession>A0ABQ5FT12</accession>
<evidence type="ECO:0000256" key="1">
    <source>
        <dbReference type="SAM" id="MobiDB-lite"/>
    </source>
</evidence>
<reference evidence="2" key="2">
    <citation type="submission" date="2022-01" db="EMBL/GenBank/DDBJ databases">
        <authorList>
            <person name="Yamashiro T."/>
            <person name="Shiraishi A."/>
            <person name="Satake H."/>
            <person name="Nakayama K."/>
        </authorList>
    </citation>
    <scope>NUCLEOTIDE SEQUENCE</scope>
</reference>
<name>A0ABQ5FT12_9ASTR</name>
<evidence type="ECO:0000313" key="2">
    <source>
        <dbReference type="EMBL" id="GJT66481.1"/>
    </source>
</evidence>
<reference evidence="2" key="1">
    <citation type="journal article" date="2022" name="Int. J. Mol. Sci.">
        <title>Draft Genome of Tanacetum Coccineum: Genomic Comparison of Closely Related Tanacetum-Family Plants.</title>
        <authorList>
            <person name="Yamashiro T."/>
            <person name="Shiraishi A."/>
            <person name="Nakayama K."/>
            <person name="Satake H."/>
        </authorList>
    </citation>
    <scope>NUCLEOTIDE SEQUENCE</scope>
</reference>
<evidence type="ECO:0000313" key="3">
    <source>
        <dbReference type="Proteomes" id="UP001151760"/>
    </source>
</evidence>
<sequence length="248" mass="27152">METIHVQFDELTEHMAPVQSSPGPAPNLLTPGPISSGLVPNPAPAIPYDPIPNVAQDPVIPTGPSVSISFDLDAPSGSHISSPLDHHSSSVHHGVAGEQYAEVNPFAAADLEPFVNVFAPDPTSEASSSGEIMLPEPNQSTQPHEHIRKWTDSHPLDNIIGNPSRPVSTRKQLATDALWCFYNSVLSKVEPKNFKSAATEDCWFQAMQEEIHEFDRLDVWELVPPPDSVEKQGTSCSKRISLRRRSRF</sequence>
<feature type="region of interest" description="Disordered" evidence="1">
    <location>
        <begin position="227"/>
        <end position="248"/>
    </location>
</feature>
<dbReference type="Proteomes" id="UP001151760">
    <property type="component" value="Unassembled WGS sequence"/>
</dbReference>
<dbReference type="EMBL" id="BQNB010017718">
    <property type="protein sequence ID" value="GJT66481.1"/>
    <property type="molecule type" value="Genomic_DNA"/>
</dbReference>
<gene>
    <name evidence="2" type="ORF">Tco_1017961</name>
</gene>
<proteinExistence type="predicted"/>